<protein>
    <recommendedName>
        <fullName evidence="6">Rubredoxin</fullName>
    </recommendedName>
</protein>
<dbReference type="PANTHER" id="PTHR47627:SF1">
    <property type="entry name" value="RUBREDOXIN-1-RELATED"/>
    <property type="match status" value="1"/>
</dbReference>
<evidence type="ECO:0000256" key="3">
    <source>
        <dbReference type="ARBA" id="ARBA00022723"/>
    </source>
</evidence>
<evidence type="ECO:0000313" key="9">
    <source>
        <dbReference type="EMBL" id="QTA80376.1"/>
    </source>
</evidence>
<evidence type="ECO:0000256" key="6">
    <source>
        <dbReference type="PIRNR" id="PIRNR000071"/>
    </source>
</evidence>
<dbReference type="KEGG" id="dli:dnl_26780"/>
<dbReference type="PRINTS" id="PR00163">
    <property type="entry name" value="RUBREDOXIN"/>
</dbReference>
<feature type="domain" description="Rubredoxin-like" evidence="8">
    <location>
        <begin position="5"/>
        <end position="55"/>
    </location>
</feature>
<proteinExistence type="inferred from homology"/>
<dbReference type="InterPro" id="IPR024935">
    <property type="entry name" value="Rubredoxin_dom"/>
</dbReference>
<comment type="similarity">
    <text evidence="1 6">Belongs to the rubredoxin family.</text>
</comment>
<dbReference type="Gene3D" id="2.20.28.10">
    <property type="match status" value="1"/>
</dbReference>
<dbReference type="InterPro" id="IPR024934">
    <property type="entry name" value="Rubredoxin-like_dom"/>
</dbReference>
<dbReference type="PROSITE" id="PS50903">
    <property type="entry name" value="RUBREDOXIN_LIKE"/>
    <property type="match status" value="1"/>
</dbReference>
<dbReference type="EMBL" id="CP061799">
    <property type="protein sequence ID" value="QTA80376.1"/>
    <property type="molecule type" value="Genomic_DNA"/>
</dbReference>
<organism evidence="9 10">
    <name type="scientific">Desulfonema limicola</name>
    <dbReference type="NCBI Taxonomy" id="45656"/>
    <lineage>
        <taxon>Bacteria</taxon>
        <taxon>Pseudomonadati</taxon>
        <taxon>Thermodesulfobacteriota</taxon>
        <taxon>Desulfobacteria</taxon>
        <taxon>Desulfobacterales</taxon>
        <taxon>Desulfococcaceae</taxon>
        <taxon>Desulfonema</taxon>
    </lineage>
</organism>
<gene>
    <name evidence="9" type="primary">rub2</name>
    <name evidence="9" type="ORF">dnl_26780</name>
</gene>
<dbReference type="GO" id="GO:0009055">
    <property type="term" value="F:electron transfer activity"/>
    <property type="evidence" value="ECO:0007669"/>
    <property type="project" value="InterPro"/>
</dbReference>
<dbReference type="InterPro" id="IPR050526">
    <property type="entry name" value="Rubredoxin_ET"/>
</dbReference>
<keyword evidence="2 6" id="KW-0813">Transport</keyword>
<dbReference type="FunFam" id="2.20.28.10:FF:000001">
    <property type="entry name" value="Rubredoxin"/>
    <property type="match status" value="1"/>
</dbReference>
<evidence type="ECO:0000259" key="8">
    <source>
        <dbReference type="PROSITE" id="PS50903"/>
    </source>
</evidence>
<feature type="binding site" evidence="7">
    <location>
        <position position="12"/>
    </location>
    <ligand>
        <name>Fe cation</name>
        <dbReference type="ChEBI" id="CHEBI:24875"/>
    </ligand>
</feature>
<dbReference type="AlphaFoldDB" id="A0A975B7W8"/>
<dbReference type="RefSeq" id="WP_420828279.1">
    <property type="nucleotide sequence ID" value="NZ_CP061799.1"/>
</dbReference>
<dbReference type="InterPro" id="IPR024922">
    <property type="entry name" value="Rubredoxin"/>
</dbReference>
<dbReference type="PANTHER" id="PTHR47627">
    <property type="entry name" value="RUBREDOXIN"/>
    <property type="match status" value="1"/>
</dbReference>
<name>A0A975B7W8_9BACT</name>
<evidence type="ECO:0000256" key="7">
    <source>
        <dbReference type="PIRSR" id="PIRSR000071-1"/>
    </source>
</evidence>
<evidence type="ECO:0000256" key="4">
    <source>
        <dbReference type="ARBA" id="ARBA00022982"/>
    </source>
</evidence>
<evidence type="ECO:0000313" key="10">
    <source>
        <dbReference type="Proteomes" id="UP000663720"/>
    </source>
</evidence>
<keyword evidence="4 6" id="KW-0249">Electron transport</keyword>
<dbReference type="PIRSF" id="PIRSF000071">
    <property type="entry name" value="Rubredoxin"/>
    <property type="match status" value="1"/>
</dbReference>
<feature type="binding site" evidence="7">
    <location>
        <position position="45"/>
    </location>
    <ligand>
        <name>Fe cation</name>
        <dbReference type="ChEBI" id="CHEBI:24875"/>
    </ligand>
</feature>
<evidence type="ECO:0000256" key="5">
    <source>
        <dbReference type="ARBA" id="ARBA00023004"/>
    </source>
</evidence>
<evidence type="ECO:0000256" key="1">
    <source>
        <dbReference type="ARBA" id="ARBA00005337"/>
    </source>
</evidence>
<dbReference type="GO" id="GO:0043448">
    <property type="term" value="P:alkane catabolic process"/>
    <property type="evidence" value="ECO:0007669"/>
    <property type="project" value="TreeGrafter"/>
</dbReference>
<dbReference type="GO" id="GO:0005506">
    <property type="term" value="F:iron ion binding"/>
    <property type="evidence" value="ECO:0007669"/>
    <property type="project" value="InterPro"/>
</dbReference>
<reference evidence="9" key="1">
    <citation type="journal article" date="2021" name="Microb. Physiol.">
        <title>Proteogenomic Insights into the Physiology of Marine, Sulfate-Reducing, Filamentous Desulfonema limicola and Desulfonema magnum.</title>
        <authorList>
            <person name="Schnaars V."/>
            <person name="Wohlbrand L."/>
            <person name="Scheve S."/>
            <person name="Hinrichs C."/>
            <person name="Reinhardt R."/>
            <person name="Rabus R."/>
        </authorList>
    </citation>
    <scope>NUCLEOTIDE SEQUENCE</scope>
    <source>
        <strain evidence="9">5ac10</strain>
    </source>
</reference>
<accession>A0A975B7W8</accession>
<feature type="binding site" evidence="7">
    <location>
        <position position="10"/>
    </location>
    <ligand>
        <name>Fe cation</name>
        <dbReference type="ChEBI" id="CHEBI:24875"/>
    </ligand>
</feature>
<sequence>MPKSMKKWECPCGYVYDPDSGDPENNIEPGTSFDDIPEDWVCPRCEAEKEFFEEIDD</sequence>
<keyword evidence="10" id="KW-1185">Reference proteome</keyword>
<dbReference type="SUPFAM" id="SSF57802">
    <property type="entry name" value="Rubredoxin-like"/>
    <property type="match status" value="1"/>
</dbReference>
<feature type="binding site" evidence="7">
    <location>
        <position position="42"/>
    </location>
    <ligand>
        <name>Fe cation</name>
        <dbReference type="ChEBI" id="CHEBI:24875"/>
    </ligand>
</feature>
<dbReference type="CDD" id="cd00730">
    <property type="entry name" value="rubredoxin"/>
    <property type="match status" value="1"/>
</dbReference>
<dbReference type="Pfam" id="PF00301">
    <property type="entry name" value="Rubredoxin"/>
    <property type="match status" value="1"/>
</dbReference>
<evidence type="ECO:0000256" key="2">
    <source>
        <dbReference type="ARBA" id="ARBA00022448"/>
    </source>
</evidence>
<comment type="cofactor">
    <cofactor evidence="6 7">
        <name>Fe(3+)</name>
        <dbReference type="ChEBI" id="CHEBI:29034"/>
    </cofactor>
    <text evidence="6 7">Binds 1 Fe(3+) ion per subunit.</text>
</comment>
<keyword evidence="5 6" id="KW-0408">Iron</keyword>
<dbReference type="Proteomes" id="UP000663720">
    <property type="component" value="Chromosome"/>
</dbReference>
<keyword evidence="3 6" id="KW-0479">Metal-binding</keyword>